<dbReference type="AlphaFoldDB" id="A0ABD3QXY2"/>
<evidence type="ECO:0000313" key="3">
    <source>
        <dbReference type="EMBL" id="KAL3804011.1"/>
    </source>
</evidence>
<evidence type="ECO:0000256" key="2">
    <source>
        <dbReference type="SAM" id="SignalP"/>
    </source>
</evidence>
<reference evidence="3 4" key="1">
    <citation type="journal article" date="2020" name="G3 (Bethesda)">
        <title>Improved Reference Genome for Cyclotella cryptica CCMP332, a Model for Cell Wall Morphogenesis, Salinity Adaptation, and Lipid Production in Diatoms (Bacillariophyta).</title>
        <authorList>
            <person name="Roberts W.R."/>
            <person name="Downey K.M."/>
            <person name="Ruck E.C."/>
            <person name="Traller J.C."/>
            <person name="Alverson A.J."/>
        </authorList>
    </citation>
    <scope>NUCLEOTIDE SEQUENCE [LARGE SCALE GENOMIC DNA]</scope>
    <source>
        <strain evidence="3 4">CCMP332</strain>
    </source>
</reference>
<keyword evidence="4" id="KW-1185">Reference proteome</keyword>
<evidence type="ECO:0000313" key="4">
    <source>
        <dbReference type="Proteomes" id="UP001516023"/>
    </source>
</evidence>
<dbReference type="Proteomes" id="UP001516023">
    <property type="component" value="Unassembled WGS sequence"/>
</dbReference>
<feature type="chain" id="PRO_5044829914" evidence="2">
    <location>
        <begin position="17"/>
        <end position="290"/>
    </location>
</feature>
<keyword evidence="2" id="KW-0732">Signal</keyword>
<accession>A0ABD3QXY2</accession>
<comment type="caution">
    <text evidence="3">The sequence shown here is derived from an EMBL/GenBank/DDBJ whole genome shotgun (WGS) entry which is preliminary data.</text>
</comment>
<dbReference type="PANTHER" id="PTHR36933">
    <property type="entry name" value="SLL0788 PROTEIN"/>
    <property type="match status" value="1"/>
</dbReference>
<feature type="signal peptide" evidence="2">
    <location>
        <begin position="1"/>
        <end position="16"/>
    </location>
</feature>
<name>A0ABD3QXY2_9STRA</name>
<gene>
    <name evidence="3" type="ORF">HJC23_006402</name>
</gene>
<feature type="region of interest" description="Disordered" evidence="1">
    <location>
        <begin position="259"/>
        <end position="290"/>
    </location>
</feature>
<protein>
    <submittedName>
        <fullName evidence="3">Uncharacterized protein</fullName>
    </submittedName>
</protein>
<sequence>MPKLATILAFIGWALSNSQTVASSKDICNANCTTDSSGNEFCKFTASVDLFASGPFKPHAPTRVCLLRLDELEPGTVPPGSSSNCSADLICPAPMYHLNDQYLGTYPNFDVENSGMDHYAHFGLDEYESMFQHPITEWIRYGQFSAYLNFDPDTDYTKDIFYFCHIHQFMAGRIKLVKNGVPIQESDLPELGYEYESPTGHDSICGSYGLNDFQLPHPECPQKFVCDTDCQDEVLQQFSQCIDSMNCAMMAGMTSSVQGGMDEIASSDDSSPPERCEYGKGSSQNWQGSV</sequence>
<organism evidence="3 4">
    <name type="scientific">Cyclotella cryptica</name>
    <dbReference type="NCBI Taxonomy" id="29204"/>
    <lineage>
        <taxon>Eukaryota</taxon>
        <taxon>Sar</taxon>
        <taxon>Stramenopiles</taxon>
        <taxon>Ochrophyta</taxon>
        <taxon>Bacillariophyta</taxon>
        <taxon>Coscinodiscophyceae</taxon>
        <taxon>Thalassiosirophycidae</taxon>
        <taxon>Stephanodiscales</taxon>
        <taxon>Stephanodiscaceae</taxon>
        <taxon>Cyclotella</taxon>
    </lineage>
</organism>
<dbReference type="PANTHER" id="PTHR36933:SF1">
    <property type="entry name" value="SLL0788 PROTEIN"/>
    <property type="match status" value="1"/>
</dbReference>
<evidence type="ECO:0000256" key="1">
    <source>
        <dbReference type="SAM" id="MobiDB-lite"/>
    </source>
</evidence>
<dbReference type="EMBL" id="JABMIG020000010">
    <property type="protein sequence ID" value="KAL3804011.1"/>
    <property type="molecule type" value="Genomic_DNA"/>
</dbReference>
<feature type="compositionally biased region" description="Polar residues" evidence="1">
    <location>
        <begin position="281"/>
        <end position="290"/>
    </location>
</feature>
<proteinExistence type="predicted"/>